<dbReference type="EMBL" id="KV426074">
    <property type="protein sequence ID" value="KZV89375.1"/>
    <property type="molecule type" value="Genomic_DNA"/>
</dbReference>
<protein>
    <submittedName>
        <fullName evidence="1">Uncharacterized protein</fullName>
    </submittedName>
</protein>
<organism evidence="1 2">
    <name type="scientific">Exidia glandulosa HHB12029</name>
    <dbReference type="NCBI Taxonomy" id="1314781"/>
    <lineage>
        <taxon>Eukaryota</taxon>
        <taxon>Fungi</taxon>
        <taxon>Dikarya</taxon>
        <taxon>Basidiomycota</taxon>
        <taxon>Agaricomycotina</taxon>
        <taxon>Agaricomycetes</taxon>
        <taxon>Auriculariales</taxon>
        <taxon>Exidiaceae</taxon>
        <taxon>Exidia</taxon>
    </lineage>
</organism>
<keyword evidence="2" id="KW-1185">Reference proteome</keyword>
<reference evidence="1 2" key="1">
    <citation type="journal article" date="2016" name="Mol. Biol. Evol.">
        <title>Comparative Genomics of Early-Diverging Mushroom-Forming Fungi Provides Insights into the Origins of Lignocellulose Decay Capabilities.</title>
        <authorList>
            <person name="Nagy L.G."/>
            <person name="Riley R."/>
            <person name="Tritt A."/>
            <person name="Adam C."/>
            <person name="Daum C."/>
            <person name="Floudas D."/>
            <person name="Sun H."/>
            <person name="Yadav J.S."/>
            <person name="Pangilinan J."/>
            <person name="Larsson K.H."/>
            <person name="Matsuura K."/>
            <person name="Barry K."/>
            <person name="Labutti K."/>
            <person name="Kuo R."/>
            <person name="Ohm R.A."/>
            <person name="Bhattacharya S.S."/>
            <person name="Shirouzu T."/>
            <person name="Yoshinaga Y."/>
            <person name="Martin F.M."/>
            <person name="Grigoriev I.V."/>
            <person name="Hibbett D.S."/>
        </authorList>
    </citation>
    <scope>NUCLEOTIDE SEQUENCE [LARGE SCALE GENOMIC DNA]</scope>
    <source>
        <strain evidence="1 2">HHB12029</strain>
    </source>
</reference>
<name>A0A165FQP1_EXIGL</name>
<proteinExistence type="predicted"/>
<gene>
    <name evidence="1" type="ORF">EXIGLDRAFT_838564</name>
</gene>
<accession>A0A165FQP1</accession>
<dbReference type="AlphaFoldDB" id="A0A165FQP1"/>
<dbReference type="OrthoDB" id="2755069at2759"/>
<sequence length="146" mass="16116">MPAPPPAIYPTLQGALSVLERAYGALLESDLSPTRLTIRKCVDSAGLDEQLTLAKQDRVKLGQVCLAARERQPYLKRFQSDWATRCYSRIVMRATGAVLRAWPTRRLAARACALAIWPPATARTATRAAAAAMTRTISNAFRKEFL</sequence>
<evidence type="ECO:0000313" key="2">
    <source>
        <dbReference type="Proteomes" id="UP000077266"/>
    </source>
</evidence>
<dbReference type="InParanoid" id="A0A165FQP1"/>
<dbReference type="Proteomes" id="UP000077266">
    <property type="component" value="Unassembled WGS sequence"/>
</dbReference>
<evidence type="ECO:0000313" key="1">
    <source>
        <dbReference type="EMBL" id="KZV89375.1"/>
    </source>
</evidence>